<evidence type="ECO:0000313" key="1">
    <source>
        <dbReference type="EMBL" id="AGT13989.1"/>
    </source>
</evidence>
<accession>S5Y1D7</accession>
<name>S5Y1D7_9CAUD</name>
<protein>
    <submittedName>
        <fullName evidence="1">Uncharacterized protein</fullName>
    </submittedName>
</protein>
<dbReference type="EMBL" id="KF416341">
    <property type="protein sequence ID" value="AGT13989.1"/>
    <property type="molecule type" value="Genomic_DNA"/>
</dbReference>
<dbReference type="KEGG" id="vg:16546824"/>
<reference evidence="1 2" key="1">
    <citation type="submission" date="2013-07" db="EMBL/GenBank/DDBJ databases">
        <authorList>
            <person name="Dludla P."/>
            <person name="Dlamini T."/>
            <person name="Khumalo Z."/>
            <person name="Masondo G."/>
            <person name="Mazeka N."/>
            <person name="Ngcobo S."/>
            <person name="Nkondlo N."/>
            <person name="Mbhele L."/>
            <person name="Mbisi Z."/>
            <person name="Mkhwanazi S."/>
            <person name="Mvubu N."/>
            <person name="Naicker R."/>
            <person name="Ncube M."/>
            <person name="Wilson T."/>
            <person name="Mayer O."/>
            <person name="Jain P."/>
            <person name="Larsen M.H."/>
            <person name="Jacobs W.R."/>
            <person name="Rubin E.J."/>
            <person name="Russell D.A."/>
            <person name="Bowman C.A."/>
            <person name="Hendrix R.W."/>
            <person name="Jacobs-Sera D."/>
            <person name="Hatfull G.F."/>
        </authorList>
    </citation>
    <scope>NUCLEOTIDE SEQUENCE [LARGE SCALE GENOMIC DNA]</scope>
</reference>
<evidence type="ECO:0000313" key="2">
    <source>
        <dbReference type="Proteomes" id="UP000015572"/>
    </source>
</evidence>
<organism evidence="1 2">
    <name type="scientific">Mycobacterium phage Phelemich</name>
    <dbReference type="NCBI Taxonomy" id="1383055"/>
    <lineage>
        <taxon>Viruses</taxon>
        <taxon>Duplodnaviria</taxon>
        <taxon>Heunggongvirae</taxon>
        <taxon>Uroviricota</taxon>
        <taxon>Caudoviricetes</taxon>
        <taxon>Bclasvirinae</taxon>
        <taxon>Acadianvirus</taxon>
        <taxon>Acadianvirus reprobate</taxon>
    </lineage>
</organism>
<dbReference type="Proteomes" id="UP000015572">
    <property type="component" value="Segment"/>
</dbReference>
<dbReference type="RefSeq" id="YP_008409901.1">
    <property type="nucleotide sequence ID" value="NC_022063.1"/>
</dbReference>
<proteinExistence type="predicted"/>
<sequence>MMQNMHRCYYVDLSGGFGWPCCVICGKPVGTEEAHAALRACCKTRTDEPHWAACGSVDARQRRGQSSFPTS</sequence>
<dbReference type="GeneID" id="16546824"/>
<gene>
    <name evidence="1" type="primary">75</name>
    <name evidence="1" type="ORF">PHELEMICH_75</name>
</gene>